<dbReference type="PROSITE" id="PS51387">
    <property type="entry name" value="FAD_PCMH"/>
    <property type="match status" value="1"/>
</dbReference>
<accession>A0ABW3F8R5</accession>
<dbReference type="InterPro" id="IPR036683">
    <property type="entry name" value="CO_DH_flav_C_dom_sf"/>
</dbReference>
<evidence type="ECO:0000256" key="2">
    <source>
        <dbReference type="ARBA" id="ARBA00022827"/>
    </source>
</evidence>
<dbReference type="SUPFAM" id="SSF55447">
    <property type="entry name" value="CO dehydrogenase flavoprotein C-terminal domain-like"/>
    <property type="match status" value="1"/>
</dbReference>
<comment type="caution">
    <text evidence="5">The sequence shown here is derived from an EMBL/GenBank/DDBJ whole genome shotgun (WGS) entry which is preliminary data.</text>
</comment>
<gene>
    <name evidence="5" type="ORF">ACFQ14_00365</name>
</gene>
<keyword evidence="1" id="KW-0285">Flavoprotein</keyword>
<evidence type="ECO:0000256" key="3">
    <source>
        <dbReference type="ARBA" id="ARBA00023002"/>
    </source>
</evidence>
<name>A0ABW3F8R5_9HYPH</name>
<dbReference type="Pfam" id="PF03450">
    <property type="entry name" value="CO_deh_flav_C"/>
    <property type="match status" value="1"/>
</dbReference>
<dbReference type="InterPro" id="IPR051312">
    <property type="entry name" value="Diverse_Substr_Oxidored"/>
</dbReference>
<dbReference type="InterPro" id="IPR005107">
    <property type="entry name" value="CO_DH_flav_C"/>
</dbReference>
<reference evidence="6" key="1">
    <citation type="journal article" date="2019" name="Int. J. Syst. Evol. Microbiol.">
        <title>The Global Catalogue of Microorganisms (GCM) 10K type strain sequencing project: providing services to taxonomists for standard genome sequencing and annotation.</title>
        <authorList>
            <consortium name="The Broad Institute Genomics Platform"/>
            <consortium name="The Broad Institute Genome Sequencing Center for Infectious Disease"/>
            <person name="Wu L."/>
            <person name="Ma J."/>
        </authorList>
    </citation>
    <scope>NUCLEOTIDE SEQUENCE [LARGE SCALE GENOMIC DNA]</scope>
    <source>
        <strain evidence="6">CCUG 60023</strain>
    </source>
</reference>
<dbReference type="PANTHER" id="PTHR42659:SF2">
    <property type="entry name" value="XANTHINE DEHYDROGENASE SUBUNIT C-RELATED"/>
    <property type="match status" value="1"/>
</dbReference>
<dbReference type="Gene3D" id="3.30.390.50">
    <property type="entry name" value="CO dehydrogenase flavoprotein, C-terminal domain"/>
    <property type="match status" value="1"/>
</dbReference>
<keyword evidence="2" id="KW-0274">FAD</keyword>
<sequence>MIAVETFPNAQEASAALRNDAVYLAGGTIVMNAVNYGRLSGERIVRATDPALARITRSGDRIEIGAAVTMAEVISSPDVALLAPAARAVGGPAIRNMATVGGNLFAHHPYGDFAVALLALDAKVQIAGGGEQELEAFLVGRDSFRGLVTGVTIAQPSGVDFRFRKVTRIKPKGVSIMSIAACLNQSAGRLSSPRIAFGAMGTTPLRAKNVERALEGVSLDAMSIKPALDALRSDFQPPDDPIASGWYRSEVAPVHLRRLLLKEEG</sequence>
<keyword evidence="6" id="KW-1185">Reference proteome</keyword>
<dbReference type="SUPFAM" id="SSF56176">
    <property type="entry name" value="FAD-binding/transporter-associated domain-like"/>
    <property type="match status" value="1"/>
</dbReference>
<keyword evidence="3" id="KW-0560">Oxidoreductase</keyword>
<dbReference type="PANTHER" id="PTHR42659">
    <property type="entry name" value="XANTHINE DEHYDROGENASE SUBUNIT C-RELATED"/>
    <property type="match status" value="1"/>
</dbReference>
<protein>
    <submittedName>
        <fullName evidence="5">FAD binding domain-containing protein</fullName>
    </submittedName>
</protein>
<dbReference type="Proteomes" id="UP001597101">
    <property type="component" value="Unassembled WGS sequence"/>
</dbReference>
<dbReference type="RefSeq" id="WP_377210712.1">
    <property type="nucleotide sequence ID" value="NZ_JBHTJV010000002.1"/>
</dbReference>
<dbReference type="InterPro" id="IPR002346">
    <property type="entry name" value="Mopterin_DH_FAD-bd"/>
</dbReference>
<organism evidence="5 6">
    <name type="scientific">Pseudahrensia aquimaris</name>
    <dbReference type="NCBI Taxonomy" id="744461"/>
    <lineage>
        <taxon>Bacteria</taxon>
        <taxon>Pseudomonadati</taxon>
        <taxon>Pseudomonadota</taxon>
        <taxon>Alphaproteobacteria</taxon>
        <taxon>Hyphomicrobiales</taxon>
        <taxon>Ahrensiaceae</taxon>
        <taxon>Pseudahrensia</taxon>
    </lineage>
</organism>
<evidence type="ECO:0000313" key="5">
    <source>
        <dbReference type="EMBL" id="MFD0914852.1"/>
    </source>
</evidence>
<proteinExistence type="predicted"/>
<dbReference type="SMART" id="SM01092">
    <property type="entry name" value="CO_deh_flav_C"/>
    <property type="match status" value="1"/>
</dbReference>
<dbReference type="EMBL" id="JBHTJV010000002">
    <property type="protein sequence ID" value="MFD0914852.1"/>
    <property type="molecule type" value="Genomic_DNA"/>
</dbReference>
<dbReference type="InterPro" id="IPR016166">
    <property type="entry name" value="FAD-bd_PCMH"/>
</dbReference>
<dbReference type="Pfam" id="PF00941">
    <property type="entry name" value="FAD_binding_5"/>
    <property type="match status" value="1"/>
</dbReference>
<dbReference type="InterPro" id="IPR036318">
    <property type="entry name" value="FAD-bd_PCMH-like_sf"/>
</dbReference>
<evidence type="ECO:0000259" key="4">
    <source>
        <dbReference type="PROSITE" id="PS51387"/>
    </source>
</evidence>
<dbReference type="InterPro" id="IPR016169">
    <property type="entry name" value="FAD-bd_PCMH_sub2"/>
</dbReference>
<dbReference type="Gene3D" id="3.30.465.10">
    <property type="match status" value="1"/>
</dbReference>
<evidence type="ECO:0000313" key="6">
    <source>
        <dbReference type="Proteomes" id="UP001597101"/>
    </source>
</evidence>
<feature type="domain" description="FAD-binding PCMH-type" evidence="4">
    <location>
        <begin position="1"/>
        <end position="158"/>
    </location>
</feature>
<evidence type="ECO:0000256" key="1">
    <source>
        <dbReference type="ARBA" id="ARBA00022630"/>
    </source>
</evidence>